<keyword evidence="4 7" id="KW-0812">Transmembrane</keyword>
<protein>
    <submittedName>
        <fullName evidence="9">Exopolysaccharide biosynthesis polyprenyl glycosylphosphotransferase</fullName>
    </submittedName>
</protein>
<feature type="transmembrane region" description="Helical" evidence="7">
    <location>
        <begin position="111"/>
        <end position="133"/>
    </location>
</feature>
<keyword evidence="3 9" id="KW-0808">Transferase</keyword>
<comment type="similarity">
    <text evidence="2">Belongs to the bacterial sugar transferase family.</text>
</comment>
<gene>
    <name evidence="9" type="ORF">SAMN05421730_1002166</name>
</gene>
<name>A0A1D3TQB9_9FIRM</name>
<dbReference type="STRING" id="1619234.SAMN05421730_1002166"/>
<evidence type="ECO:0000256" key="2">
    <source>
        <dbReference type="ARBA" id="ARBA00006464"/>
    </source>
</evidence>
<evidence type="ECO:0000256" key="5">
    <source>
        <dbReference type="ARBA" id="ARBA00022989"/>
    </source>
</evidence>
<evidence type="ECO:0000313" key="10">
    <source>
        <dbReference type="Proteomes" id="UP000199315"/>
    </source>
</evidence>
<proteinExistence type="inferred from homology"/>
<dbReference type="Pfam" id="PF02397">
    <property type="entry name" value="Bac_transf"/>
    <property type="match status" value="1"/>
</dbReference>
<comment type="subcellular location">
    <subcellularLocation>
        <location evidence="1">Membrane</location>
        <topology evidence="1">Multi-pass membrane protein</topology>
    </subcellularLocation>
</comment>
<dbReference type="PANTHER" id="PTHR30576:SF20">
    <property type="entry name" value="QUINOVOSAMINEPHOSPHOTRANSFERAE-RELATED"/>
    <property type="match status" value="1"/>
</dbReference>
<evidence type="ECO:0000256" key="1">
    <source>
        <dbReference type="ARBA" id="ARBA00004141"/>
    </source>
</evidence>
<dbReference type="NCBIfam" id="TIGR03025">
    <property type="entry name" value="EPS_sugtrans"/>
    <property type="match status" value="1"/>
</dbReference>
<feature type="transmembrane region" description="Helical" evidence="7">
    <location>
        <begin position="47"/>
        <end position="67"/>
    </location>
</feature>
<dbReference type="RefSeq" id="WP_091230354.1">
    <property type="nucleotide sequence ID" value="NZ_FMKA01000002.1"/>
</dbReference>
<dbReference type="GO" id="GO:0016020">
    <property type="term" value="C:membrane"/>
    <property type="evidence" value="ECO:0007669"/>
    <property type="project" value="UniProtKB-SubCell"/>
</dbReference>
<keyword evidence="5 7" id="KW-1133">Transmembrane helix</keyword>
<evidence type="ECO:0000256" key="3">
    <source>
        <dbReference type="ARBA" id="ARBA00022679"/>
    </source>
</evidence>
<dbReference type="Proteomes" id="UP000199315">
    <property type="component" value="Unassembled WGS sequence"/>
</dbReference>
<keyword evidence="10" id="KW-1185">Reference proteome</keyword>
<sequence>MEKNAQYKRIILFFEAIIILALQTGAFLFVWYEYYSRVIPLPYWRRGNWAVVGLYAIVLLFFSRMYGAFKVGYLKVTDVLYSQILSLLCVNFITYFQICLIGRWFMNPFPMLWLTLADVAVIIIWVITTRFIYIKLYPPRRMILIHGDREPDALIEKMNARRDKYKICNAIHIEEGTEAIQAAILDYEAVIICDVPSQIRNRILKFCFVKSKRVYMTPKISDIIIRGSDSIHLFDTPLLLSRNQGLTAEQRVIKRAADIIISVLGIVVASPFMMIIAILIKAYDGGPVFYRQERVTKDGERFQIYKFRSMITDSEKSGARLAKKNDERVTPIGKVLRNIHFDELPQLFNILQGHMSIVGPRPEREAIISEYEEEIPEFRFRLKVKAGLTGYAQVFGKYNTTPYDKLKLDMYYIENYSIWLDLKLMFMTFKILFQKENSEGVDDWQVTALTKESGK</sequence>
<evidence type="ECO:0000256" key="4">
    <source>
        <dbReference type="ARBA" id="ARBA00022692"/>
    </source>
</evidence>
<dbReference type="OrthoDB" id="9808602at2"/>
<reference evidence="9 10" key="1">
    <citation type="submission" date="2016-09" db="EMBL/GenBank/DDBJ databases">
        <authorList>
            <person name="Capua I."/>
            <person name="De Benedictis P."/>
            <person name="Joannis T."/>
            <person name="Lombin L.H."/>
            <person name="Cattoli G."/>
        </authorList>
    </citation>
    <scope>NUCLEOTIDE SEQUENCE [LARGE SCALE GENOMIC DNA]</scope>
    <source>
        <strain evidence="9 10">GluBS11</strain>
    </source>
</reference>
<dbReference type="GO" id="GO:0016780">
    <property type="term" value="F:phosphotransferase activity, for other substituted phosphate groups"/>
    <property type="evidence" value="ECO:0007669"/>
    <property type="project" value="TreeGrafter"/>
</dbReference>
<dbReference type="InterPro" id="IPR017475">
    <property type="entry name" value="EPS_sugar_tfrase"/>
</dbReference>
<evidence type="ECO:0000313" key="9">
    <source>
        <dbReference type="EMBL" id="SCP95743.1"/>
    </source>
</evidence>
<keyword evidence="6 7" id="KW-0472">Membrane</keyword>
<feature type="transmembrane region" description="Helical" evidence="7">
    <location>
        <begin position="79"/>
        <end position="105"/>
    </location>
</feature>
<feature type="transmembrane region" description="Helical" evidence="7">
    <location>
        <begin position="12"/>
        <end position="32"/>
    </location>
</feature>
<feature type="transmembrane region" description="Helical" evidence="7">
    <location>
        <begin position="259"/>
        <end position="280"/>
    </location>
</feature>
<organism evidence="9 10">
    <name type="scientific">Anaerobium acetethylicum</name>
    <dbReference type="NCBI Taxonomy" id="1619234"/>
    <lineage>
        <taxon>Bacteria</taxon>
        <taxon>Bacillati</taxon>
        <taxon>Bacillota</taxon>
        <taxon>Clostridia</taxon>
        <taxon>Lachnospirales</taxon>
        <taxon>Lachnospiraceae</taxon>
        <taxon>Anaerobium</taxon>
    </lineage>
</organism>
<accession>A0A1D3TQB9</accession>
<evidence type="ECO:0000256" key="7">
    <source>
        <dbReference type="SAM" id="Phobius"/>
    </source>
</evidence>
<dbReference type="InterPro" id="IPR003362">
    <property type="entry name" value="Bact_transf"/>
</dbReference>
<dbReference type="EMBL" id="FMKA01000002">
    <property type="protein sequence ID" value="SCP95743.1"/>
    <property type="molecule type" value="Genomic_DNA"/>
</dbReference>
<dbReference type="PANTHER" id="PTHR30576">
    <property type="entry name" value="COLANIC BIOSYNTHESIS UDP-GLUCOSE LIPID CARRIER TRANSFERASE"/>
    <property type="match status" value="1"/>
</dbReference>
<evidence type="ECO:0000259" key="8">
    <source>
        <dbReference type="Pfam" id="PF02397"/>
    </source>
</evidence>
<feature type="domain" description="Bacterial sugar transferase" evidence="8">
    <location>
        <begin position="254"/>
        <end position="433"/>
    </location>
</feature>
<dbReference type="AlphaFoldDB" id="A0A1D3TQB9"/>
<evidence type="ECO:0000256" key="6">
    <source>
        <dbReference type="ARBA" id="ARBA00023136"/>
    </source>
</evidence>